<proteinExistence type="inferred from homology"/>
<dbReference type="GO" id="GO:0003677">
    <property type="term" value="F:DNA binding"/>
    <property type="evidence" value="ECO:0007669"/>
    <property type="project" value="UniProtKB-KW"/>
</dbReference>
<sequence>MNMVQSSRQIQSQAQQQIQTLSPQQILVVKLLELPAVELEDRIHAELLENPALEEGKEDSGTDDYADVESIDSGQENESNDYDSLSDYLTEDDIPDYKLQENNRSRDEQAEDIPFSDTTSFYEILKEQLRERNLTEHQMELVEYLIGSLDDDGLLRKSLESICDELAIYGGTESSEQELEEALAILQDFDPAGIGSRNLQECLLIQIRRKRKEKQVPRLISDLEERIIRDCYEEFTRKHWDKMIKKLDVDERAFDEAIAEITHLNPRPGASLGETIGRNLQQIVPDFIIDTFDDGSVHVSLNNRHVPELRMSRDFTVMVEEHTKNKANQSKESKEAMLFLKQKMDAAQGFIDAVKQRQNTLLITMQAIVDLQRSFFQEGDESLLKPMILKDVAERTGLDISTISRVSNSKYAQTNYGIYSLKFFFSDAYVREDGEEMSVREIRKILKGCIDGEDKKKPLTDDELAEILKEKGYPIARRTVAKYRQQLNIPVARLRK</sequence>
<reference evidence="12" key="1">
    <citation type="journal article" date="2012" name="PLoS ONE">
        <title>Gene sets for utilization of primary and secondary nutrition supplies in the distal gut of endangered iberian lynx.</title>
        <authorList>
            <person name="Alcaide M."/>
            <person name="Messina E."/>
            <person name="Richter M."/>
            <person name="Bargiela R."/>
            <person name="Peplies J."/>
            <person name="Huws S.A."/>
            <person name="Newbold C.J."/>
            <person name="Golyshin P.N."/>
            <person name="Simon M.A."/>
            <person name="Lopez G."/>
            <person name="Yakimov M.M."/>
            <person name="Ferrer M."/>
        </authorList>
    </citation>
    <scope>NUCLEOTIDE SEQUENCE</scope>
</reference>
<comment type="caution">
    <text evidence="12">The sequence shown here is derived from an EMBL/GenBank/DDBJ whole genome shotgun (WGS) entry which is preliminary data.</text>
</comment>
<dbReference type="InterPro" id="IPR000394">
    <property type="entry name" value="RNA_pol_sigma_54"/>
</dbReference>
<keyword evidence="4" id="KW-0548">Nucleotidyltransferase</keyword>
<dbReference type="GO" id="GO:0000428">
    <property type="term" value="C:DNA-directed RNA polymerase complex"/>
    <property type="evidence" value="ECO:0007669"/>
    <property type="project" value="UniProtKB-KW"/>
</dbReference>
<evidence type="ECO:0000256" key="6">
    <source>
        <dbReference type="ARBA" id="ARBA00023082"/>
    </source>
</evidence>
<feature type="region of interest" description="Disordered" evidence="9">
    <location>
        <begin position="50"/>
        <end position="113"/>
    </location>
</feature>
<keyword evidence="7" id="KW-0238">DNA-binding</keyword>
<dbReference type="Pfam" id="PF00309">
    <property type="entry name" value="Sigma54_AID"/>
    <property type="match status" value="1"/>
</dbReference>
<keyword evidence="3" id="KW-0808">Transferase</keyword>
<dbReference type="PANTHER" id="PTHR32248">
    <property type="entry name" value="RNA POLYMERASE SIGMA-54 FACTOR"/>
    <property type="match status" value="1"/>
</dbReference>
<dbReference type="GO" id="GO:0016987">
    <property type="term" value="F:sigma factor activity"/>
    <property type="evidence" value="ECO:0007669"/>
    <property type="project" value="UniProtKB-KW"/>
</dbReference>
<feature type="domain" description="RNA polymerase sigma factor 54 core-binding" evidence="11">
    <location>
        <begin position="117"/>
        <end position="314"/>
    </location>
</feature>
<evidence type="ECO:0000256" key="7">
    <source>
        <dbReference type="ARBA" id="ARBA00023125"/>
    </source>
</evidence>
<evidence type="ECO:0000259" key="10">
    <source>
        <dbReference type="Pfam" id="PF04552"/>
    </source>
</evidence>
<dbReference type="Gene3D" id="1.10.10.60">
    <property type="entry name" value="Homeodomain-like"/>
    <property type="match status" value="1"/>
</dbReference>
<dbReference type="GO" id="GO:0016779">
    <property type="term" value="F:nucleotidyltransferase activity"/>
    <property type="evidence" value="ECO:0007669"/>
    <property type="project" value="UniProtKB-KW"/>
</dbReference>
<dbReference type="PRINTS" id="PR00045">
    <property type="entry name" value="SIGMA54FCT"/>
</dbReference>
<dbReference type="PROSITE" id="PS00718">
    <property type="entry name" value="SIGMA54_2"/>
    <property type="match status" value="1"/>
</dbReference>
<evidence type="ECO:0000256" key="4">
    <source>
        <dbReference type="ARBA" id="ARBA00022695"/>
    </source>
</evidence>
<evidence type="ECO:0000256" key="1">
    <source>
        <dbReference type="ARBA" id="ARBA00008798"/>
    </source>
</evidence>
<evidence type="ECO:0000259" key="11">
    <source>
        <dbReference type="Pfam" id="PF04963"/>
    </source>
</evidence>
<comment type="similarity">
    <text evidence="1">Belongs to the sigma-54 factor family.</text>
</comment>
<dbReference type="Pfam" id="PF04552">
    <property type="entry name" value="Sigma54_DBD"/>
    <property type="match status" value="1"/>
</dbReference>
<feature type="compositionally biased region" description="Acidic residues" evidence="9">
    <location>
        <begin position="61"/>
        <end position="70"/>
    </location>
</feature>
<dbReference type="GO" id="GO:0006352">
    <property type="term" value="P:DNA-templated transcription initiation"/>
    <property type="evidence" value="ECO:0007669"/>
    <property type="project" value="InterPro"/>
</dbReference>
<evidence type="ECO:0000256" key="8">
    <source>
        <dbReference type="ARBA" id="ARBA00023163"/>
    </source>
</evidence>
<feature type="compositionally biased region" description="Basic and acidic residues" evidence="9">
    <location>
        <begin position="95"/>
        <end position="108"/>
    </location>
</feature>
<feature type="domain" description="RNA polymerase sigma factor 54 DNA-binding" evidence="10">
    <location>
        <begin position="339"/>
        <end position="496"/>
    </location>
</feature>
<dbReference type="InterPro" id="IPR007046">
    <property type="entry name" value="RNA_pol_sigma_54_core-bd"/>
</dbReference>
<keyword evidence="8" id="KW-0804">Transcription</keyword>
<dbReference type="Gene3D" id="1.10.10.1330">
    <property type="entry name" value="RNA polymerase sigma-54 factor, core-binding domain"/>
    <property type="match status" value="1"/>
</dbReference>
<gene>
    <name evidence="12" type="ORF">EVA_01146</name>
</gene>
<protein>
    <submittedName>
        <fullName evidence="12">RNA polymerase sigma-54 factor</fullName>
    </submittedName>
</protein>
<dbReference type="InterPro" id="IPR038709">
    <property type="entry name" value="RpoN_core-bd_sf"/>
</dbReference>
<dbReference type="AlphaFoldDB" id="J9GQ92"/>
<keyword evidence="5" id="KW-0805">Transcription regulation</keyword>
<keyword evidence="6" id="KW-0731">Sigma factor</keyword>
<name>J9GQ92_9ZZZZ</name>
<evidence type="ECO:0000256" key="2">
    <source>
        <dbReference type="ARBA" id="ARBA00022478"/>
    </source>
</evidence>
<dbReference type="PROSITE" id="PS50044">
    <property type="entry name" value="SIGMA54_3"/>
    <property type="match status" value="1"/>
</dbReference>
<dbReference type="NCBIfam" id="TIGR02395">
    <property type="entry name" value="rpoN_sigma"/>
    <property type="match status" value="1"/>
</dbReference>
<dbReference type="GO" id="GO:0001216">
    <property type="term" value="F:DNA-binding transcription activator activity"/>
    <property type="evidence" value="ECO:0007669"/>
    <property type="project" value="InterPro"/>
</dbReference>
<dbReference type="InterPro" id="IPR007634">
    <property type="entry name" value="RNA_pol_sigma_54_DNA-bd"/>
</dbReference>
<evidence type="ECO:0000313" key="12">
    <source>
        <dbReference type="EMBL" id="EJX10482.1"/>
    </source>
</evidence>
<organism evidence="12">
    <name type="scientific">gut metagenome</name>
    <dbReference type="NCBI Taxonomy" id="749906"/>
    <lineage>
        <taxon>unclassified sequences</taxon>
        <taxon>metagenomes</taxon>
        <taxon>organismal metagenomes</taxon>
    </lineage>
</organism>
<dbReference type="EMBL" id="AMCI01000174">
    <property type="protein sequence ID" value="EJX10482.1"/>
    <property type="molecule type" value="Genomic_DNA"/>
</dbReference>
<evidence type="ECO:0000256" key="9">
    <source>
        <dbReference type="SAM" id="MobiDB-lite"/>
    </source>
</evidence>
<dbReference type="PANTHER" id="PTHR32248:SF4">
    <property type="entry name" value="RNA POLYMERASE SIGMA-54 FACTOR"/>
    <property type="match status" value="1"/>
</dbReference>
<dbReference type="PIRSF" id="PIRSF000774">
    <property type="entry name" value="RpoN"/>
    <property type="match status" value="1"/>
</dbReference>
<keyword evidence="2" id="KW-0240">DNA-directed RNA polymerase</keyword>
<evidence type="ECO:0000256" key="3">
    <source>
        <dbReference type="ARBA" id="ARBA00022679"/>
    </source>
</evidence>
<evidence type="ECO:0000256" key="5">
    <source>
        <dbReference type="ARBA" id="ARBA00023015"/>
    </source>
</evidence>
<accession>J9GQ92</accession>
<dbReference type="Pfam" id="PF04963">
    <property type="entry name" value="Sigma54_CBD"/>
    <property type="match status" value="1"/>
</dbReference>